<keyword evidence="11" id="KW-0479">Metal-binding</keyword>
<dbReference type="GO" id="GO:0006121">
    <property type="term" value="P:mitochondrial electron transport, succinate to ubiquinone"/>
    <property type="evidence" value="ECO:0007669"/>
    <property type="project" value="TreeGrafter"/>
</dbReference>
<dbReference type="Pfam" id="PF05328">
    <property type="entry name" value="CybS"/>
    <property type="match status" value="1"/>
</dbReference>
<keyword evidence="11" id="KW-0408">Iron</keyword>
<keyword evidence="14" id="KW-1185">Reference proteome</keyword>
<keyword evidence="3" id="KW-0813">Transport</keyword>
<dbReference type="PANTHER" id="PTHR13337:SF2">
    <property type="entry name" value="SUCCINATE DEHYDROGENASE [UBIQUINONE] CYTOCHROME B SMALL SUBUNIT, MITOCHONDRIAL"/>
    <property type="match status" value="1"/>
</dbReference>
<accession>A0AAD4LZQ1</accession>
<evidence type="ECO:0000313" key="13">
    <source>
        <dbReference type="EMBL" id="KAI0296728.1"/>
    </source>
</evidence>
<dbReference type="Proteomes" id="UP001203297">
    <property type="component" value="Unassembled WGS sequence"/>
</dbReference>
<comment type="subcellular location">
    <subcellularLocation>
        <location evidence="1 12">Mitochondrion inner membrane</location>
        <topology evidence="1 12">Multi-pass membrane protein</topology>
    </subcellularLocation>
</comment>
<dbReference type="GO" id="GO:0020037">
    <property type="term" value="F:heme binding"/>
    <property type="evidence" value="ECO:0007669"/>
    <property type="project" value="TreeGrafter"/>
</dbReference>
<keyword evidence="5 12" id="KW-0999">Mitochondrion inner membrane</keyword>
<sequence>MFLVVGTVNDPTTFPPPSKSHGSHHWSFERLLSAGLVPLTAAAFVSSGSPTPLIDGLLGLSLIVHSHIGFDALLVDYVHKRKFPKLGPLLSWTLRATTLAVGVGVYQFNTNDVGLTELIRRVWTA</sequence>
<evidence type="ECO:0000256" key="10">
    <source>
        <dbReference type="PIRSR" id="PIRSR607992-1"/>
    </source>
</evidence>
<evidence type="ECO:0000256" key="9">
    <source>
        <dbReference type="ARBA" id="ARBA00023136"/>
    </source>
</evidence>
<dbReference type="InterPro" id="IPR007992">
    <property type="entry name" value="CybS"/>
</dbReference>
<keyword evidence="8 12" id="KW-0496">Mitochondrion</keyword>
<organism evidence="13 14">
    <name type="scientific">Multifurca ochricompacta</name>
    <dbReference type="NCBI Taxonomy" id="376703"/>
    <lineage>
        <taxon>Eukaryota</taxon>
        <taxon>Fungi</taxon>
        <taxon>Dikarya</taxon>
        <taxon>Basidiomycota</taxon>
        <taxon>Agaricomycotina</taxon>
        <taxon>Agaricomycetes</taxon>
        <taxon>Russulales</taxon>
        <taxon>Russulaceae</taxon>
        <taxon>Multifurca</taxon>
    </lineage>
</organism>
<dbReference type="PANTHER" id="PTHR13337">
    <property type="entry name" value="SUCCINATE DEHYDROGENASE"/>
    <property type="match status" value="1"/>
</dbReference>
<dbReference type="GO" id="GO:0098796">
    <property type="term" value="C:membrane protein complex"/>
    <property type="evidence" value="ECO:0007669"/>
    <property type="project" value="UniProtKB-ARBA"/>
</dbReference>
<evidence type="ECO:0000256" key="12">
    <source>
        <dbReference type="RuleBase" id="RU364031"/>
    </source>
</evidence>
<evidence type="ECO:0000256" key="11">
    <source>
        <dbReference type="PIRSR" id="PIRSR607992-2"/>
    </source>
</evidence>
<evidence type="ECO:0000256" key="8">
    <source>
        <dbReference type="ARBA" id="ARBA00023128"/>
    </source>
</evidence>
<gene>
    <name evidence="13" type="ORF">B0F90DRAFT_1811269</name>
</gene>
<keyword evidence="7" id="KW-1133">Transmembrane helix</keyword>
<evidence type="ECO:0000256" key="4">
    <source>
        <dbReference type="ARBA" id="ARBA00022692"/>
    </source>
</evidence>
<feature type="binding site" evidence="10">
    <location>
        <position position="77"/>
    </location>
    <ligand>
        <name>a ubiquinone</name>
        <dbReference type="ChEBI" id="CHEBI:16389"/>
        <note>ligand shared with IP/SDHB</note>
    </ligand>
</feature>
<dbReference type="SUPFAM" id="SSF81343">
    <property type="entry name" value="Fumarate reductase respiratory complex transmembrane subunits"/>
    <property type="match status" value="1"/>
</dbReference>
<name>A0AAD4LZQ1_9AGAM</name>
<dbReference type="GO" id="GO:0006099">
    <property type="term" value="P:tricarboxylic acid cycle"/>
    <property type="evidence" value="ECO:0007669"/>
    <property type="project" value="TreeGrafter"/>
</dbReference>
<dbReference type="EMBL" id="WTXG01000046">
    <property type="protein sequence ID" value="KAI0296728.1"/>
    <property type="molecule type" value="Genomic_DNA"/>
</dbReference>
<evidence type="ECO:0000313" key="14">
    <source>
        <dbReference type="Proteomes" id="UP001203297"/>
    </source>
</evidence>
<dbReference type="InterPro" id="IPR034804">
    <property type="entry name" value="SQR/QFR_C/D"/>
</dbReference>
<dbReference type="Gene3D" id="1.20.1300.10">
    <property type="entry name" value="Fumarate reductase/succinate dehydrogenase, transmembrane subunit"/>
    <property type="match status" value="1"/>
</dbReference>
<dbReference type="GO" id="GO:0046872">
    <property type="term" value="F:metal ion binding"/>
    <property type="evidence" value="ECO:0007669"/>
    <property type="project" value="UniProtKB-KW"/>
</dbReference>
<evidence type="ECO:0000256" key="2">
    <source>
        <dbReference type="ARBA" id="ARBA00007294"/>
    </source>
</evidence>
<keyword evidence="4" id="KW-0812">Transmembrane</keyword>
<reference evidence="13" key="1">
    <citation type="journal article" date="2022" name="New Phytol.">
        <title>Evolutionary transition to the ectomycorrhizal habit in the genomes of a hyperdiverse lineage of mushroom-forming fungi.</title>
        <authorList>
            <person name="Looney B."/>
            <person name="Miyauchi S."/>
            <person name="Morin E."/>
            <person name="Drula E."/>
            <person name="Courty P.E."/>
            <person name="Kohler A."/>
            <person name="Kuo A."/>
            <person name="LaButti K."/>
            <person name="Pangilinan J."/>
            <person name="Lipzen A."/>
            <person name="Riley R."/>
            <person name="Andreopoulos W."/>
            <person name="He G."/>
            <person name="Johnson J."/>
            <person name="Nolan M."/>
            <person name="Tritt A."/>
            <person name="Barry K.W."/>
            <person name="Grigoriev I.V."/>
            <person name="Nagy L.G."/>
            <person name="Hibbett D."/>
            <person name="Henrissat B."/>
            <person name="Matheny P.B."/>
            <person name="Labbe J."/>
            <person name="Martin F.M."/>
        </authorList>
    </citation>
    <scope>NUCLEOTIDE SEQUENCE</scope>
    <source>
        <strain evidence="13">BPL690</strain>
    </source>
</reference>
<keyword evidence="6 12" id="KW-0809">Transit peptide</keyword>
<dbReference type="GO" id="GO:0048039">
    <property type="term" value="F:ubiquinone binding"/>
    <property type="evidence" value="ECO:0007669"/>
    <property type="project" value="TreeGrafter"/>
</dbReference>
<keyword evidence="9 12" id="KW-0472">Membrane</keyword>
<dbReference type="GO" id="GO:0005743">
    <property type="term" value="C:mitochondrial inner membrane"/>
    <property type="evidence" value="ECO:0007669"/>
    <property type="project" value="UniProtKB-SubCell"/>
</dbReference>
<evidence type="ECO:0000256" key="5">
    <source>
        <dbReference type="ARBA" id="ARBA00022792"/>
    </source>
</evidence>
<evidence type="ECO:0000256" key="1">
    <source>
        <dbReference type="ARBA" id="ARBA00004448"/>
    </source>
</evidence>
<evidence type="ECO:0000256" key="7">
    <source>
        <dbReference type="ARBA" id="ARBA00022989"/>
    </source>
</evidence>
<feature type="binding site" description="axial binding residue" evidence="11">
    <location>
        <position position="65"/>
    </location>
    <ligand>
        <name>heme b</name>
        <dbReference type="ChEBI" id="CHEBI:60344"/>
        <note>ligand shared with SDHC</note>
    </ligand>
    <ligandPart>
        <name>Fe</name>
        <dbReference type="ChEBI" id="CHEBI:18248"/>
    </ligandPart>
</feature>
<evidence type="ECO:0000256" key="3">
    <source>
        <dbReference type="ARBA" id="ARBA00022448"/>
    </source>
</evidence>
<comment type="similarity">
    <text evidence="2 12">Belongs to the CybS family.</text>
</comment>
<dbReference type="AlphaFoldDB" id="A0AAD4LZQ1"/>
<evidence type="ECO:0000256" key="6">
    <source>
        <dbReference type="ARBA" id="ARBA00022946"/>
    </source>
</evidence>
<proteinExistence type="inferred from homology"/>
<protein>
    <recommendedName>
        <fullName evidence="12">Succinate dehydrogenase [ubiquinone] cytochrome b small subunit</fullName>
    </recommendedName>
</protein>
<dbReference type="FunFam" id="1.20.1300.10:FF:000007">
    <property type="entry name" value="Succinate dehydrogenase [ubiquinone] cytochrome b small subunit"/>
    <property type="match status" value="1"/>
</dbReference>
<dbReference type="CDD" id="cd03496">
    <property type="entry name" value="SQR_TypeC_CybS"/>
    <property type="match status" value="1"/>
</dbReference>
<comment type="caution">
    <text evidence="13">The sequence shown here is derived from an EMBL/GenBank/DDBJ whole genome shotgun (WGS) entry which is preliminary data.</text>
</comment>